<protein>
    <submittedName>
        <fullName evidence="1">Uncharacterized protein</fullName>
    </submittedName>
</protein>
<evidence type="ECO:0000313" key="2">
    <source>
        <dbReference type="Proteomes" id="UP000219369"/>
    </source>
</evidence>
<dbReference type="EMBL" id="FMJY01000007">
    <property type="protein sequence ID" value="SCO88890.1"/>
    <property type="molecule type" value="Genomic_DNA"/>
</dbReference>
<evidence type="ECO:0000313" key="1">
    <source>
        <dbReference type="EMBL" id="SCO88890.1"/>
    </source>
</evidence>
<sequence>MPGPVQINKPDTAARTDPHLSEAVKQGIARLTEMTRCHHIAEQALHILCHLAKKWNIDVHIETGAPLDPEEYKRLSRLFGGIASFSSPIIVAQDSVSDSITDKDVRETTTCQPGKGVENLEDPPLLPSAMPGHPMFPKDKALEEAGFAVL</sequence>
<dbReference type="Proteomes" id="UP000219369">
    <property type="component" value="Unassembled WGS sequence"/>
</dbReference>
<organism evidence="1 2">
    <name type="scientific">Fusarium oxysporum</name>
    <name type="common">Fusarium vascular wilt</name>
    <dbReference type="NCBI Taxonomy" id="5507"/>
    <lineage>
        <taxon>Eukaryota</taxon>
        <taxon>Fungi</taxon>
        <taxon>Dikarya</taxon>
        <taxon>Ascomycota</taxon>
        <taxon>Pezizomycotina</taxon>
        <taxon>Sordariomycetes</taxon>
        <taxon>Hypocreomycetidae</taxon>
        <taxon>Hypocreales</taxon>
        <taxon>Nectriaceae</taxon>
        <taxon>Fusarium</taxon>
        <taxon>Fusarium oxysporum species complex</taxon>
    </lineage>
</organism>
<dbReference type="VEuPathDB" id="FungiDB:HZS61_011434"/>
<name>A0A2H3TVT1_FUSOX</name>
<accession>A0A2H3TVT1</accession>
<dbReference type="VEuPathDB" id="FungiDB:FOMG_17719"/>
<gene>
    <name evidence="1" type="ORF">FRV6_13018</name>
</gene>
<dbReference type="AlphaFoldDB" id="A0A2H3TVT1"/>
<dbReference type="OrthoDB" id="4980342at2759"/>
<dbReference type="VEuPathDB" id="FungiDB:FOZG_18048"/>
<proteinExistence type="predicted"/>
<reference evidence="2" key="1">
    <citation type="submission" date="2016-09" db="EMBL/GenBank/DDBJ databases">
        <authorList>
            <person name="Guldener U."/>
        </authorList>
    </citation>
    <scope>NUCLEOTIDE SEQUENCE [LARGE SCALE GENOMIC DNA]</scope>
    <source>
        <strain evidence="2">V64-1</strain>
    </source>
</reference>